<name>A0A0F9CAQ3_9ZZZZ</name>
<organism evidence="1">
    <name type="scientific">marine sediment metagenome</name>
    <dbReference type="NCBI Taxonomy" id="412755"/>
    <lineage>
        <taxon>unclassified sequences</taxon>
        <taxon>metagenomes</taxon>
        <taxon>ecological metagenomes</taxon>
    </lineage>
</organism>
<comment type="caution">
    <text evidence="1">The sequence shown here is derived from an EMBL/GenBank/DDBJ whole genome shotgun (WGS) entry which is preliminary data.</text>
</comment>
<reference evidence="1" key="1">
    <citation type="journal article" date="2015" name="Nature">
        <title>Complex archaea that bridge the gap between prokaryotes and eukaryotes.</title>
        <authorList>
            <person name="Spang A."/>
            <person name="Saw J.H."/>
            <person name="Jorgensen S.L."/>
            <person name="Zaremba-Niedzwiedzka K."/>
            <person name="Martijn J."/>
            <person name="Lind A.E."/>
            <person name="van Eijk R."/>
            <person name="Schleper C."/>
            <person name="Guy L."/>
            <person name="Ettema T.J."/>
        </authorList>
    </citation>
    <scope>NUCLEOTIDE SEQUENCE</scope>
</reference>
<sequence length="43" mass="4961">MARDDSQQRNSKDFVNFIKKLFPNMPMSTATRVLAKDLDESIT</sequence>
<gene>
    <name evidence="1" type="ORF">LCGC14_2689280</name>
</gene>
<proteinExistence type="predicted"/>
<dbReference type="EMBL" id="LAZR01047620">
    <property type="protein sequence ID" value="KKK93801.1"/>
    <property type="molecule type" value="Genomic_DNA"/>
</dbReference>
<dbReference type="AlphaFoldDB" id="A0A0F9CAQ3"/>
<feature type="non-terminal residue" evidence="1">
    <location>
        <position position="43"/>
    </location>
</feature>
<protein>
    <submittedName>
        <fullName evidence="1">Uncharacterized protein</fullName>
    </submittedName>
</protein>
<accession>A0A0F9CAQ3</accession>
<evidence type="ECO:0000313" key="1">
    <source>
        <dbReference type="EMBL" id="KKK93801.1"/>
    </source>
</evidence>